<dbReference type="KEGG" id="hhk:HH1059_05460"/>
<dbReference type="Proteomes" id="UP000218890">
    <property type="component" value="Chromosome"/>
</dbReference>
<organism evidence="2 3">
    <name type="scientific">Halorhodospira halochloris</name>
    <name type="common">Ectothiorhodospira halochloris</name>
    <dbReference type="NCBI Taxonomy" id="1052"/>
    <lineage>
        <taxon>Bacteria</taxon>
        <taxon>Pseudomonadati</taxon>
        <taxon>Pseudomonadota</taxon>
        <taxon>Gammaproteobacteria</taxon>
        <taxon>Chromatiales</taxon>
        <taxon>Ectothiorhodospiraceae</taxon>
        <taxon>Halorhodospira</taxon>
    </lineage>
</organism>
<keyword evidence="1" id="KW-0812">Transmembrane</keyword>
<proteinExistence type="predicted"/>
<reference evidence="2" key="1">
    <citation type="submission" date="2016-02" db="EMBL/GenBank/DDBJ databases">
        <title>Halorhodospira halochloris DSM-1059 complete genome, version 2.</title>
        <authorList>
            <person name="Tsukatani Y."/>
        </authorList>
    </citation>
    <scope>NUCLEOTIDE SEQUENCE</scope>
    <source>
        <strain evidence="2">DSM 1059</strain>
    </source>
</reference>
<feature type="transmembrane region" description="Helical" evidence="1">
    <location>
        <begin position="64"/>
        <end position="84"/>
    </location>
</feature>
<name>A0A0X8X810_HALHR</name>
<dbReference type="RefSeq" id="WP_096408004.1">
    <property type="nucleotide sequence ID" value="NZ_AP017372.2"/>
</dbReference>
<evidence type="ECO:0000313" key="3">
    <source>
        <dbReference type="Proteomes" id="UP000218890"/>
    </source>
</evidence>
<evidence type="ECO:0000313" key="2">
    <source>
        <dbReference type="EMBL" id="BAU57230.1"/>
    </source>
</evidence>
<dbReference type="EMBL" id="AP017372">
    <property type="protein sequence ID" value="BAU57230.1"/>
    <property type="molecule type" value="Genomic_DNA"/>
</dbReference>
<dbReference type="AlphaFoldDB" id="A0A0X8X810"/>
<evidence type="ECO:0000256" key="1">
    <source>
        <dbReference type="SAM" id="Phobius"/>
    </source>
</evidence>
<keyword evidence="3" id="KW-1185">Reference proteome</keyword>
<sequence>MLEQKTSITYEIIALAVAVVAATLAILGAAVFNSLAITALFGGLTGLALFIFVIPGFAVKLNPLFQLIPGGIMFGFGTTSMLLFQDYGTGKTVLGIVALLVAIATLLMPFVLIALGSRSFQLSRKERATHATSSNSSVNFE</sequence>
<feature type="transmembrane region" description="Helical" evidence="1">
    <location>
        <begin position="12"/>
        <end position="31"/>
    </location>
</feature>
<protein>
    <submittedName>
        <fullName evidence="2">Uncharacterized protein</fullName>
    </submittedName>
</protein>
<gene>
    <name evidence="2" type="ORF">HH1059_05460</name>
</gene>
<feature type="transmembrane region" description="Helical" evidence="1">
    <location>
        <begin position="96"/>
        <end position="115"/>
    </location>
</feature>
<keyword evidence="1" id="KW-1133">Transmembrane helix</keyword>
<accession>A0A0X8X810</accession>
<keyword evidence="1" id="KW-0472">Membrane</keyword>
<feature type="transmembrane region" description="Helical" evidence="1">
    <location>
        <begin position="37"/>
        <end position="57"/>
    </location>
</feature>